<keyword evidence="6" id="KW-1185">Reference proteome</keyword>
<reference evidence="5 6" key="1">
    <citation type="submission" date="2024-03" db="EMBL/GenBank/DDBJ databases">
        <title>Complete genome sequence of the green alga Chloropicon roscoffensis RCC1871.</title>
        <authorList>
            <person name="Lemieux C."/>
            <person name="Pombert J.-F."/>
            <person name="Otis C."/>
            <person name="Turmel M."/>
        </authorList>
    </citation>
    <scope>NUCLEOTIDE SEQUENCE [LARGE SCALE GENOMIC DNA]</scope>
    <source>
        <strain evidence="5 6">RCC1871</strain>
    </source>
</reference>
<dbReference type="Pfam" id="PF23743">
    <property type="entry name" value="Beta-prop_BBS7"/>
    <property type="match status" value="1"/>
</dbReference>
<dbReference type="AlphaFoldDB" id="A0AAX4P754"/>
<dbReference type="GO" id="GO:0060271">
    <property type="term" value="P:cilium assembly"/>
    <property type="evidence" value="ECO:0007669"/>
    <property type="project" value="TreeGrafter"/>
</dbReference>
<feature type="domain" description="BBS7 helical hairpin" evidence="2">
    <location>
        <begin position="618"/>
        <end position="736"/>
    </location>
</feature>
<protein>
    <submittedName>
        <fullName evidence="5">Bardet-Biedl syndrome 7-like protein</fullName>
    </submittedName>
</protein>
<organism evidence="5 6">
    <name type="scientific">Chloropicon roscoffensis</name>
    <dbReference type="NCBI Taxonomy" id="1461544"/>
    <lineage>
        <taxon>Eukaryota</taxon>
        <taxon>Viridiplantae</taxon>
        <taxon>Chlorophyta</taxon>
        <taxon>Chloropicophyceae</taxon>
        <taxon>Chloropicales</taxon>
        <taxon>Chloropicaceae</taxon>
        <taxon>Chloropicon</taxon>
    </lineage>
</organism>
<dbReference type="GO" id="GO:0005930">
    <property type="term" value="C:axoneme"/>
    <property type="evidence" value="ECO:0007669"/>
    <property type="project" value="TreeGrafter"/>
</dbReference>
<dbReference type="Proteomes" id="UP001472866">
    <property type="component" value="Chromosome 05"/>
</dbReference>
<evidence type="ECO:0000256" key="1">
    <source>
        <dbReference type="SAM" id="Coils"/>
    </source>
</evidence>
<dbReference type="PANTHER" id="PTHR16074:SF4">
    <property type="entry name" value="BARDET-BIEDL SYNDROME 7 PROTEIN"/>
    <property type="match status" value="1"/>
</dbReference>
<dbReference type="InterPro" id="IPR056335">
    <property type="entry name" value="BBS7_hairpin"/>
</dbReference>
<dbReference type="InterPro" id="IPR056333">
    <property type="entry name" value="BBS7_pf_dom"/>
</dbReference>
<gene>
    <name evidence="5" type="ORF">HKI87_05g36480</name>
</gene>
<feature type="domain" description="BBS7 beta-propeller" evidence="4">
    <location>
        <begin position="24"/>
        <end position="332"/>
    </location>
</feature>
<name>A0AAX4P754_9CHLO</name>
<evidence type="ECO:0000259" key="2">
    <source>
        <dbReference type="Pfam" id="PF23349"/>
    </source>
</evidence>
<feature type="coiled-coil region" evidence="1">
    <location>
        <begin position="342"/>
        <end position="379"/>
    </location>
</feature>
<dbReference type="Pfam" id="PF23349">
    <property type="entry name" value="BBS7_hp"/>
    <property type="match status" value="1"/>
</dbReference>
<keyword evidence="1" id="KW-0175">Coiled coil</keyword>
<dbReference type="GO" id="GO:0008104">
    <property type="term" value="P:intracellular protein localization"/>
    <property type="evidence" value="ECO:0007669"/>
    <property type="project" value="TreeGrafter"/>
</dbReference>
<evidence type="ECO:0000259" key="4">
    <source>
        <dbReference type="Pfam" id="PF23743"/>
    </source>
</evidence>
<dbReference type="InterPro" id="IPR056332">
    <property type="entry name" value="Beta-prop_BBS7"/>
</dbReference>
<evidence type="ECO:0000259" key="3">
    <source>
        <dbReference type="Pfam" id="PF23361"/>
    </source>
</evidence>
<dbReference type="EMBL" id="CP151505">
    <property type="protein sequence ID" value="WZN62112.1"/>
    <property type="molecule type" value="Genomic_DNA"/>
</dbReference>
<accession>A0AAX4P754</accession>
<dbReference type="GO" id="GO:0016020">
    <property type="term" value="C:membrane"/>
    <property type="evidence" value="ECO:0007669"/>
    <property type="project" value="TreeGrafter"/>
</dbReference>
<dbReference type="PANTHER" id="PTHR16074">
    <property type="entry name" value="BARDET-BIEDL SYNDROME 7 PROTEIN"/>
    <property type="match status" value="1"/>
</dbReference>
<feature type="domain" description="BBS7 platform" evidence="3">
    <location>
        <begin position="523"/>
        <end position="614"/>
    </location>
</feature>
<proteinExistence type="predicted"/>
<dbReference type="Pfam" id="PF23361">
    <property type="entry name" value="BBS7_pf"/>
    <property type="match status" value="1"/>
</dbReference>
<dbReference type="GO" id="GO:0036064">
    <property type="term" value="C:ciliary basal body"/>
    <property type="evidence" value="ECO:0007669"/>
    <property type="project" value="TreeGrafter"/>
</dbReference>
<evidence type="ECO:0000313" key="6">
    <source>
        <dbReference type="Proteomes" id="UP001472866"/>
    </source>
</evidence>
<evidence type="ECO:0000313" key="5">
    <source>
        <dbReference type="EMBL" id="WZN62112.1"/>
    </source>
</evidence>
<sequence length="742" mass="82917">MEGSNITLYRNDVLQSAPAYKGSMKLLPLGKRTRQKVVLGDTDGVIQVFSVKKKETVGVFKSLPLHRAITRVELGRGSGQQDKIFYCYDQTVVGVNKKGKQFFQYSSNLTEAIKALTVKDLTFFTAGDYVCNKIENNNDVQQYVSRDKINEMITARISFSGVAEICPILVCQDRSLKVLKDGSVYYEASMGTVPTTIAEVESVISAQGGVDLGIGRREIIYGTERGSLGQLFLDSDAIRRGWTMSVDNSIGGVNCVAAKYDFTGDGIPDIILGKDDGAVEIFSSQDAQAQPQKIYSGNVADSVSSVHLGYVTSEDAQDVAIHTFSGNFVCLSQKPSKVRAAQAGADEELLNIEEDAKRAERTKKEIDQLRNKLEGLKEKVHRNQPSAVQSSNAIKMNVRHLLNHDDASHVVRVEIAVPVRQIALKSDLPLDFILDNESDVQRRISNTKSPSERYSTLSVHILDKASKRADFSFKAMEGMSGQVQLFILPEESFHYAQSHTITVKPLCLHQAISRGEAEGYLVRPLNKLSITGHFSMQEMHNWICFCLMDIPTRAPHTQQETLHFVSTFLDTFLLVTYQDGEGHFSSDSISTLEIVRDVITHRATLQKQRLSISFHGNEDSVPQFCRLIFPRLRGLTSAYHQSGLVDALKEISAQEGSLECFTDRQKGMLAAVRENQDRANEETLANQKKNLDHLIELVKTFYVDWHKFFGRGLKKTYAQDIEELLSRLDTTVEELIMYITID</sequence>
<dbReference type="GO" id="GO:0034464">
    <property type="term" value="C:BBSome"/>
    <property type="evidence" value="ECO:0007669"/>
    <property type="project" value="TreeGrafter"/>
</dbReference>